<evidence type="ECO:0000256" key="1">
    <source>
        <dbReference type="SAM" id="Phobius"/>
    </source>
</evidence>
<organism evidence="2 3">
    <name type="scientific">SAR324 cluster bacterium</name>
    <dbReference type="NCBI Taxonomy" id="2024889"/>
    <lineage>
        <taxon>Bacteria</taxon>
        <taxon>Deltaproteobacteria</taxon>
        <taxon>SAR324 cluster</taxon>
    </lineage>
</organism>
<name>A0A7X9FRH0_9DELT</name>
<gene>
    <name evidence="2" type="ORF">GYA55_07220</name>
</gene>
<accession>A0A7X9FRH0</accession>
<dbReference type="AlphaFoldDB" id="A0A7X9FRH0"/>
<keyword evidence="1" id="KW-1133">Transmembrane helix</keyword>
<comment type="caution">
    <text evidence="2">The sequence shown here is derived from an EMBL/GenBank/DDBJ whole genome shotgun (WGS) entry which is preliminary data.</text>
</comment>
<reference evidence="2 3" key="1">
    <citation type="journal article" date="2020" name="Biotechnol. Biofuels">
        <title>New insights from the biogas microbiome by comprehensive genome-resolved metagenomics of nearly 1600 species originating from multiple anaerobic digesters.</title>
        <authorList>
            <person name="Campanaro S."/>
            <person name="Treu L."/>
            <person name="Rodriguez-R L.M."/>
            <person name="Kovalovszki A."/>
            <person name="Ziels R.M."/>
            <person name="Maus I."/>
            <person name="Zhu X."/>
            <person name="Kougias P.G."/>
            <person name="Basile A."/>
            <person name="Luo G."/>
            <person name="Schluter A."/>
            <person name="Konstantinidis K.T."/>
            <person name="Angelidaki I."/>
        </authorList>
    </citation>
    <scope>NUCLEOTIDE SEQUENCE [LARGE SCALE GENOMIC DNA]</scope>
    <source>
        <strain evidence="2">AS27yjCOA_65</strain>
    </source>
</reference>
<protein>
    <submittedName>
        <fullName evidence="2">Uncharacterized protein</fullName>
    </submittedName>
</protein>
<evidence type="ECO:0000313" key="2">
    <source>
        <dbReference type="EMBL" id="NMC62944.1"/>
    </source>
</evidence>
<feature type="non-terminal residue" evidence="2">
    <location>
        <position position="57"/>
    </location>
</feature>
<sequence>MTAIVTLAWWFILGGMILWVDPEVVADYPLPGSYGLFFLFLFLGVWFLASLVLSNSR</sequence>
<keyword evidence="1" id="KW-0812">Transmembrane</keyword>
<dbReference type="Proteomes" id="UP000524246">
    <property type="component" value="Unassembled WGS sequence"/>
</dbReference>
<feature type="transmembrane region" description="Helical" evidence="1">
    <location>
        <begin position="32"/>
        <end position="53"/>
    </location>
</feature>
<dbReference type="EMBL" id="JAAZON010000319">
    <property type="protein sequence ID" value="NMC62944.1"/>
    <property type="molecule type" value="Genomic_DNA"/>
</dbReference>
<proteinExistence type="predicted"/>
<keyword evidence="1" id="KW-0472">Membrane</keyword>
<evidence type="ECO:0000313" key="3">
    <source>
        <dbReference type="Proteomes" id="UP000524246"/>
    </source>
</evidence>